<name>A0A940SJ30_9BACI</name>
<evidence type="ECO:0000313" key="1">
    <source>
        <dbReference type="EMBL" id="MBP0723798.1"/>
    </source>
</evidence>
<dbReference type="EMBL" id="JAGIYQ010000001">
    <property type="protein sequence ID" value="MBP0723798.1"/>
    <property type="molecule type" value="Genomic_DNA"/>
</dbReference>
<dbReference type="InterPro" id="IPR025029">
    <property type="entry name" value="DUF3918"/>
</dbReference>
<dbReference type="Pfam" id="PF13056">
    <property type="entry name" value="DUF3918"/>
    <property type="match status" value="1"/>
</dbReference>
<dbReference type="AlphaFoldDB" id="A0A940SJ30"/>
<keyword evidence="2" id="KW-1185">Reference proteome</keyword>
<organism evidence="1 2">
    <name type="scientific">Gottfriedia endophytica</name>
    <dbReference type="NCBI Taxonomy" id="2820819"/>
    <lineage>
        <taxon>Bacteria</taxon>
        <taxon>Bacillati</taxon>
        <taxon>Bacillota</taxon>
        <taxon>Bacilli</taxon>
        <taxon>Bacillales</taxon>
        <taxon>Bacillaceae</taxon>
        <taxon>Gottfriedia</taxon>
    </lineage>
</organism>
<accession>A0A940SJ30</accession>
<sequence>MLAYKIAKDNDLLSRRNRRKMRRAINNLF</sequence>
<reference evidence="1" key="1">
    <citation type="submission" date="2021-04" db="EMBL/GenBank/DDBJ databases">
        <title>Genome seq and assembly of Bacillus sp.</title>
        <authorList>
            <person name="Chhetri G."/>
        </authorList>
    </citation>
    <scope>NUCLEOTIDE SEQUENCE</scope>
    <source>
        <strain evidence="1">RG28</strain>
    </source>
</reference>
<comment type="caution">
    <text evidence="1">The sequence shown here is derived from an EMBL/GenBank/DDBJ whole genome shotgun (WGS) entry which is preliminary data.</text>
</comment>
<gene>
    <name evidence="1" type="ORF">J5Y03_01210</name>
</gene>
<proteinExistence type="predicted"/>
<dbReference type="Proteomes" id="UP000682134">
    <property type="component" value="Unassembled WGS sequence"/>
</dbReference>
<protein>
    <submittedName>
        <fullName evidence="1">DUF3918 family protein</fullName>
    </submittedName>
</protein>
<evidence type="ECO:0000313" key="2">
    <source>
        <dbReference type="Proteomes" id="UP000682134"/>
    </source>
</evidence>